<accession>I4AKT9</accession>
<evidence type="ECO:0000313" key="2">
    <source>
        <dbReference type="EMBL" id="AFM04574.1"/>
    </source>
</evidence>
<feature type="transmembrane region" description="Helical" evidence="1">
    <location>
        <begin position="6"/>
        <end position="27"/>
    </location>
</feature>
<keyword evidence="1" id="KW-0812">Transmembrane</keyword>
<organism evidence="2 3">
    <name type="scientific">Bernardetia litoralis (strain ATCC 23117 / DSM 6794 / NBRC 15988 / NCIMB 1366 / Fx l1 / Sio-4)</name>
    <name type="common">Flexibacter litoralis</name>
    <dbReference type="NCBI Taxonomy" id="880071"/>
    <lineage>
        <taxon>Bacteria</taxon>
        <taxon>Pseudomonadati</taxon>
        <taxon>Bacteroidota</taxon>
        <taxon>Cytophagia</taxon>
        <taxon>Cytophagales</taxon>
        <taxon>Bernardetiaceae</taxon>
        <taxon>Bernardetia</taxon>
    </lineage>
</organism>
<gene>
    <name evidence="2" type="ordered locus">Fleli_2195</name>
</gene>
<dbReference type="HOGENOM" id="CLU_1710579_0_0_10"/>
<dbReference type="KEGG" id="fli:Fleli_2195"/>
<keyword evidence="1" id="KW-1133">Transmembrane helix</keyword>
<dbReference type="OrthoDB" id="839995at2"/>
<keyword evidence="1" id="KW-0472">Membrane</keyword>
<dbReference type="eggNOG" id="COG3678">
    <property type="taxonomic scope" value="Bacteria"/>
</dbReference>
<dbReference type="Proteomes" id="UP000006054">
    <property type="component" value="Chromosome"/>
</dbReference>
<evidence type="ECO:0000256" key="1">
    <source>
        <dbReference type="SAM" id="Phobius"/>
    </source>
</evidence>
<protein>
    <recommendedName>
        <fullName evidence="4">Periplasmic heavy metal sensor</fullName>
    </recommendedName>
</protein>
<dbReference type="RefSeq" id="WP_014798021.1">
    <property type="nucleotide sequence ID" value="NC_018018.1"/>
</dbReference>
<name>I4AKT9_BERLS</name>
<reference evidence="3" key="1">
    <citation type="submission" date="2012-06" db="EMBL/GenBank/DDBJ databases">
        <title>The complete genome of Flexibacter litoralis DSM 6794.</title>
        <authorList>
            <person name="Lucas S."/>
            <person name="Copeland A."/>
            <person name="Lapidus A."/>
            <person name="Glavina del Rio T."/>
            <person name="Dalin E."/>
            <person name="Tice H."/>
            <person name="Bruce D."/>
            <person name="Goodwin L."/>
            <person name="Pitluck S."/>
            <person name="Peters L."/>
            <person name="Ovchinnikova G."/>
            <person name="Lu M."/>
            <person name="Kyrpides N."/>
            <person name="Mavromatis K."/>
            <person name="Ivanova N."/>
            <person name="Brettin T."/>
            <person name="Detter J.C."/>
            <person name="Han C."/>
            <person name="Larimer F."/>
            <person name="Land M."/>
            <person name="Hauser L."/>
            <person name="Markowitz V."/>
            <person name="Cheng J.-F."/>
            <person name="Hugenholtz P."/>
            <person name="Woyke T."/>
            <person name="Wu D."/>
            <person name="Spring S."/>
            <person name="Lang E."/>
            <person name="Kopitz M."/>
            <person name="Brambilla E."/>
            <person name="Klenk H.-P."/>
            <person name="Eisen J.A."/>
        </authorList>
    </citation>
    <scope>NUCLEOTIDE SEQUENCE [LARGE SCALE GENOMIC DNA]</scope>
    <source>
        <strain evidence="3">ATCC 23117 / DSM 6794 / NBRC 15988 / NCIMB 1366 / Sio-4</strain>
    </source>
</reference>
<evidence type="ECO:0000313" key="3">
    <source>
        <dbReference type="Proteomes" id="UP000006054"/>
    </source>
</evidence>
<dbReference type="STRING" id="880071.Fleli_2195"/>
<evidence type="ECO:0008006" key="4">
    <source>
        <dbReference type="Google" id="ProtNLM"/>
    </source>
</evidence>
<proteinExistence type="predicted"/>
<dbReference type="AlphaFoldDB" id="I4AKT9"/>
<sequence length="153" mass="18259" precursor="true">MKTLQFYKISTLVLLVLNLVMMGFFFLNFHRPPHGAHQENDFLNEAIEVLQLDEKQATSFEKLAMNHNQEMESIRNKQLEHTEEYFETNNDTNKSDSLLNLISEGETQKIKITKNHFNQIRNILTSKQQHNYQKFKREALNKILLQRQPNQRR</sequence>
<dbReference type="EMBL" id="CP003345">
    <property type="protein sequence ID" value="AFM04574.1"/>
    <property type="molecule type" value="Genomic_DNA"/>
</dbReference>
<keyword evidence="3" id="KW-1185">Reference proteome</keyword>
<dbReference type="Gene3D" id="1.20.120.1490">
    <property type="match status" value="1"/>
</dbReference>